<dbReference type="PROSITE" id="PS50069">
    <property type="entry name" value="CULLIN_2"/>
    <property type="match status" value="1"/>
</dbReference>
<evidence type="ECO:0000256" key="2">
    <source>
        <dbReference type="ARBA" id="ARBA00022499"/>
    </source>
</evidence>
<dbReference type="InterPro" id="IPR036388">
    <property type="entry name" value="WH-like_DNA-bd_sf"/>
</dbReference>
<dbReference type="InterPro" id="IPR016157">
    <property type="entry name" value="Cullin_CS"/>
</dbReference>
<dbReference type="Pfam" id="PF10557">
    <property type="entry name" value="Cullin_Nedd8"/>
    <property type="match status" value="1"/>
</dbReference>
<dbReference type="SUPFAM" id="SSF75632">
    <property type="entry name" value="Cullin homology domain"/>
    <property type="match status" value="1"/>
</dbReference>
<evidence type="ECO:0000256" key="1">
    <source>
        <dbReference type="ARBA" id="ARBA00006019"/>
    </source>
</evidence>
<dbReference type="PROSITE" id="PS01256">
    <property type="entry name" value="CULLIN_1"/>
    <property type="match status" value="1"/>
</dbReference>
<dbReference type="FunFam" id="1.10.10.10:FF:000014">
    <property type="entry name" value="Cullin 1"/>
    <property type="match status" value="1"/>
</dbReference>
<evidence type="ECO:0000256" key="5">
    <source>
        <dbReference type="RuleBase" id="RU003829"/>
    </source>
</evidence>
<comment type="caution">
    <text evidence="7">The sequence shown here is derived from an EMBL/GenBank/DDBJ whole genome shotgun (WGS) entry which is preliminary data.</text>
</comment>
<sequence>MATNKKFVIKPYKQHAQMDRQRATTVWGELSGAIDEIFRKNASNLSFEHLYRNAYNLVLHKHAEILYQGVQNSVQTYLNTVSTFVANASDERLLEEINLRWGEHQVTMSMVRDILMYMDRTYVPQHNKTKVYDLGLRIFRDAIARHPQVKDRLRSLLLGSIRAEREGQLVDRSLLRSTLSMLMELGIEGTAVYEEDFEREFLRTTRAFYRAESLDVISKNTCPVYMRKAEQRLLEEQERVAQYLDRSTDPKLRAILEEELVKAHASSLIEMEGSGCRAMFRDAKTEDLERMYLLFARVPSTLEELRGAMAEYVKSAGRELVADQERVREPVVFVKGLLDMRDKFDRIVSDAFQGEKAAQKKLQEAFEDFINMDTRCAHYLALYVDDLLKVGLKGMTEEEADGALSKFIVIFKFLQDKDVFENYYKQHLSKRLLGGRSVNDEFEKQMIVKLKTECGYHFTSKLEGMFNDMRLSKDAMEEFRKAGVSRVGGVELEVNMLTMGYWPSQALTTCNLPPEIKACCQVFQNFYLNKHSGRKVTWQAGMGSADIRATFGNGRKHELNVHTYSMCILMLFNAADTLTLEDIQKATQIPENELRRNLISLCTNKHRILRKASKGKGVTDNDRFTFNANFTSKLRRIKVPLVSMKEAVVDGRAGEGEGGGGGLGPGGERLVNGIPAAVEEDRRHLVEAAIVRIMKARRKLGHNELIAEVTRQLSMRFPASPPFIKNRIESLIERDYLERGANDRKTYAYLA</sequence>
<dbReference type="FunFam" id="1.20.1310.10:FF:000001">
    <property type="entry name" value="Cullin 3"/>
    <property type="match status" value="1"/>
</dbReference>
<dbReference type="OrthoDB" id="27073at2759"/>
<evidence type="ECO:0000313" key="8">
    <source>
        <dbReference type="Proteomes" id="UP000019335"/>
    </source>
</evidence>
<comment type="similarity">
    <text evidence="1 4 5">Belongs to the cullin family.</text>
</comment>
<dbReference type="SMART" id="SM00884">
    <property type="entry name" value="Cullin_Nedd8"/>
    <property type="match status" value="1"/>
</dbReference>
<dbReference type="GO" id="GO:0031461">
    <property type="term" value="C:cullin-RING ubiquitin ligase complex"/>
    <property type="evidence" value="ECO:0007669"/>
    <property type="project" value="InterPro"/>
</dbReference>
<proteinExistence type="inferred from homology"/>
<dbReference type="EMBL" id="AZIL01001305">
    <property type="protein sequence ID" value="EWM24305.1"/>
    <property type="molecule type" value="Genomic_DNA"/>
</dbReference>
<dbReference type="Gene3D" id="1.20.1310.10">
    <property type="entry name" value="Cullin Repeats"/>
    <property type="match status" value="4"/>
</dbReference>
<dbReference type="SUPFAM" id="SSF74788">
    <property type="entry name" value="Cullin repeat-like"/>
    <property type="match status" value="1"/>
</dbReference>
<dbReference type="InterPro" id="IPR016158">
    <property type="entry name" value="Cullin_homology"/>
</dbReference>
<evidence type="ECO:0000256" key="4">
    <source>
        <dbReference type="PROSITE-ProRule" id="PRU00330"/>
    </source>
</evidence>
<evidence type="ECO:0000313" key="7">
    <source>
        <dbReference type="EMBL" id="EWM24305.1"/>
    </source>
</evidence>
<dbReference type="InterPro" id="IPR059120">
    <property type="entry name" value="Cullin-like_AB"/>
</dbReference>
<dbReference type="Proteomes" id="UP000019335">
    <property type="component" value="Chromosome 14"/>
</dbReference>
<feature type="domain" description="Cullin family profile" evidence="6">
    <location>
        <begin position="375"/>
        <end position="602"/>
    </location>
</feature>
<dbReference type="Pfam" id="PF26557">
    <property type="entry name" value="Cullin_AB"/>
    <property type="match status" value="1"/>
</dbReference>
<dbReference type="InterPro" id="IPR036317">
    <property type="entry name" value="Cullin_homology_sf"/>
</dbReference>
<dbReference type="InterPro" id="IPR019559">
    <property type="entry name" value="Cullin_neddylation_domain"/>
</dbReference>
<dbReference type="FunFam" id="1.20.1310.10:FF:000006">
    <property type="entry name" value="Cullin 3"/>
    <property type="match status" value="1"/>
</dbReference>
<accession>W7TB39</accession>
<dbReference type="InterPro" id="IPR001373">
    <property type="entry name" value="Cullin_N"/>
</dbReference>
<dbReference type="FunFam" id="1.20.1310.10:FF:000002">
    <property type="entry name" value="cullin-3 isoform X1"/>
    <property type="match status" value="1"/>
</dbReference>
<evidence type="ECO:0000256" key="3">
    <source>
        <dbReference type="ARBA" id="ARBA00022843"/>
    </source>
</evidence>
<dbReference type="AlphaFoldDB" id="W7TB39"/>
<reference evidence="7 8" key="1">
    <citation type="journal article" date="2014" name="Mol. Plant">
        <title>Chromosome Scale Genome Assembly and Transcriptome Profiling of Nannochloropsis gaditana in Nitrogen Depletion.</title>
        <authorList>
            <person name="Corteggiani Carpinelli E."/>
            <person name="Telatin A."/>
            <person name="Vitulo N."/>
            <person name="Forcato C."/>
            <person name="D'Angelo M."/>
            <person name="Schiavon R."/>
            <person name="Vezzi A."/>
            <person name="Giacometti G.M."/>
            <person name="Morosinotto T."/>
            <person name="Valle G."/>
        </authorList>
    </citation>
    <scope>NUCLEOTIDE SEQUENCE [LARGE SCALE GENOMIC DNA]</scope>
    <source>
        <strain evidence="7 8">B-31</strain>
    </source>
</reference>
<organism evidence="7 8">
    <name type="scientific">Nannochloropsis gaditana</name>
    <dbReference type="NCBI Taxonomy" id="72520"/>
    <lineage>
        <taxon>Eukaryota</taxon>
        <taxon>Sar</taxon>
        <taxon>Stramenopiles</taxon>
        <taxon>Ochrophyta</taxon>
        <taxon>Eustigmatophyceae</taxon>
        <taxon>Eustigmatales</taxon>
        <taxon>Monodopsidaceae</taxon>
        <taxon>Nannochloropsis</taxon>
    </lineage>
</organism>
<dbReference type="Gene3D" id="3.30.230.130">
    <property type="entry name" value="Cullin, Chain C, Domain 2"/>
    <property type="match status" value="1"/>
</dbReference>
<dbReference type="PANTHER" id="PTHR11932">
    <property type="entry name" value="CULLIN"/>
    <property type="match status" value="1"/>
</dbReference>
<dbReference type="Gene3D" id="1.10.10.10">
    <property type="entry name" value="Winged helix-like DNA-binding domain superfamily/Winged helix DNA-binding domain"/>
    <property type="match status" value="1"/>
</dbReference>
<keyword evidence="8" id="KW-1185">Reference proteome</keyword>
<gene>
    <name evidence="7" type="ORF">Naga_100047g26</name>
</gene>
<dbReference type="InterPro" id="IPR045093">
    <property type="entry name" value="Cullin"/>
</dbReference>
<keyword evidence="3" id="KW-0832">Ubl conjugation</keyword>
<name>W7TB39_9STRA</name>
<keyword evidence="2" id="KW-1017">Isopeptide bond</keyword>
<dbReference type="GO" id="GO:0006511">
    <property type="term" value="P:ubiquitin-dependent protein catabolic process"/>
    <property type="evidence" value="ECO:0007669"/>
    <property type="project" value="InterPro"/>
</dbReference>
<protein>
    <submittedName>
        <fullName evidence="7">Cullin protein 3</fullName>
    </submittedName>
</protein>
<evidence type="ECO:0000259" key="6">
    <source>
        <dbReference type="PROSITE" id="PS50069"/>
    </source>
</evidence>
<dbReference type="InterPro" id="IPR036390">
    <property type="entry name" value="WH_DNA-bd_sf"/>
</dbReference>
<dbReference type="SMART" id="SM00182">
    <property type="entry name" value="CULLIN"/>
    <property type="match status" value="1"/>
</dbReference>
<dbReference type="InterPro" id="IPR016159">
    <property type="entry name" value="Cullin_repeat-like_dom_sf"/>
</dbReference>
<dbReference type="GO" id="GO:0031625">
    <property type="term" value="F:ubiquitin protein ligase binding"/>
    <property type="evidence" value="ECO:0007669"/>
    <property type="project" value="InterPro"/>
</dbReference>
<dbReference type="Pfam" id="PF00888">
    <property type="entry name" value="Cullin"/>
    <property type="match status" value="1"/>
</dbReference>
<dbReference type="SUPFAM" id="SSF46785">
    <property type="entry name" value="Winged helix' DNA-binding domain"/>
    <property type="match status" value="1"/>
</dbReference>